<feature type="non-terminal residue" evidence="1">
    <location>
        <position position="488"/>
    </location>
</feature>
<evidence type="ECO:0000313" key="2">
    <source>
        <dbReference type="Proteomes" id="UP000805193"/>
    </source>
</evidence>
<dbReference type="EMBL" id="JABSTQ010011490">
    <property type="protein sequence ID" value="KAG0410774.1"/>
    <property type="molecule type" value="Genomic_DNA"/>
</dbReference>
<reference evidence="1 2" key="1">
    <citation type="journal article" date="2020" name="Cell">
        <title>Large-Scale Comparative Analyses of Tick Genomes Elucidate Their Genetic Diversity and Vector Capacities.</title>
        <authorList>
            <consortium name="Tick Genome and Microbiome Consortium (TIGMIC)"/>
            <person name="Jia N."/>
            <person name="Wang J."/>
            <person name="Shi W."/>
            <person name="Du L."/>
            <person name="Sun Y."/>
            <person name="Zhan W."/>
            <person name="Jiang J.F."/>
            <person name="Wang Q."/>
            <person name="Zhang B."/>
            <person name="Ji P."/>
            <person name="Bell-Sakyi L."/>
            <person name="Cui X.M."/>
            <person name="Yuan T.T."/>
            <person name="Jiang B.G."/>
            <person name="Yang W.F."/>
            <person name="Lam T.T."/>
            <person name="Chang Q.C."/>
            <person name="Ding S.J."/>
            <person name="Wang X.J."/>
            <person name="Zhu J.G."/>
            <person name="Ruan X.D."/>
            <person name="Zhao L."/>
            <person name="Wei J.T."/>
            <person name="Ye R.Z."/>
            <person name="Que T.C."/>
            <person name="Du C.H."/>
            <person name="Zhou Y.H."/>
            <person name="Cheng J.X."/>
            <person name="Dai P.F."/>
            <person name="Guo W.B."/>
            <person name="Han X.H."/>
            <person name="Huang E.J."/>
            <person name="Li L.F."/>
            <person name="Wei W."/>
            <person name="Gao Y.C."/>
            <person name="Liu J.Z."/>
            <person name="Shao H.Z."/>
            <person name="Wang X."/>
            <person name="Wang C.C."/>
            <person name="Yang T.C."/>
            <person name="Huo Q.B."/>
            <person name="Li W."/>
            <person name="Chen H.Y."/>
            <person name="Chen S.E."/>
            <person name="Zhou L.G."/>
            <person name="Ni X.B."/>
            <person name="Tian J.H."/>
            <person name="Sheng Y."/>
            <person name="Liu T."/>
            <person name="Pan Y.S."/>
            <person name="Xia L.Y."/>
            <person name="Li J."/>
            <person name="Zhao F."/>
            <person name="Cao W.C."/>
        </authorList>
    </citation>
    <scope>NUCLEOTIDE SEQUENCE [LARGE SCALE GENOMIC DNA]</scope>
    <source>
        <strain evidence="1">Iper-2018</strain>
    </source>
</reference>
<comment type="caution">
    <text evidence="1">The sequence shown here is derived from an EMBL/GenBank/DDBJ whole genome shotgun (WGS) entry which is preliminary data.</text>
</comment>
<proteinExistence type="predicted"/>
<protein>
    <submittedName>
        <fullName evidence="1">Uncharacterized protein</fullName>
    </submittedName>
</protein>
<sequence>MIFLRPRSSDLGGPGPLGRSHRTSQEGDTPLLMHPTLVGILLVLGYYCLQEYVASDASEEFKDGRLSSGELKMASDIRSRLGNGSAWKRTHQDLYLCTAYLDDRTRPALVRFVGVANASGHGHSARRRFYPSFECVFAYSSKPSDGRSPSMARRKKIPLLTPSIMDEDTRPLWRAAEPGAPSARRSSIKISWLSRLFIKPPCEKRRPGQQAIASRGFCNEKIACRLQGDTEGQRRMLCASFKTIKAAYDLEYDQLLRYEYKASRKAFCPSSIEKQNVKLALQIFDSSLPSALRAIEEKHNLKFFKETATFIEIIVTWWKIVNVKTPDKGSRLKDRFQEPVRLAPDYEKELKLSYVLLGKFQTDCLDDRFGRYRRLAAYVAGYAVYATVKKLKCENWKNSLTIDRTIAAATGHEYHLVKVIDRGGLLYPAMTAVNAVAHNYVVVEEMSNRVGFLTMSNQRQLVTDLTLDLLVDEDCSDFGVCEQGHTSE</sequence>
<gene>
    <name evidence="1" type="ORF">HPB47_012102</name>
</gene>
<keyword evidence="2" id="KW-1185">Reference proteome</keyword>
<evidence type="ECO:0000313" key="1">
    <source>
        <dbReference type="EMBL" id="KAG0410774.1"/>
    </source>
</evidence>
<name>A0AC60NUI5_IXOPE</name>
<organism evidence="1 2">
    <name type="scientific">Ixodes persulcatus</name>
    <name type="common">Taiga tick</name>
    <dbReference type="NCBI Taxonomy" id="34615"/>
    <lineage>
        <taxon>Eukaryota</taxon>
        <taxon>Metazoa</taxon>
        <taxon>Ecdysozoa</taxon>
        <taxon>Arthropoda</taxon>
        <taxon>Chelicerata</taxon>
        <taxon>Arachnida</taxon>
        <taxon>Acari</taxon>
        <taxon>Parasitiformes</taxon>
        <taxon>Ixodida</taxon>
        <taxon>Ixodoidea</taxon>
        <taxon>Ixodidae</taxon>
        <taxon>Ixodinae</taxon>
        <taxon>Ixodes</taxon>
    </lineage>
</organism>
<accession>A0AC60NUI5</accession>
<dbReference type="Proteomes" id="UP000805193">
    <property type="component" value="Unassembled WGS sequence"/>
</dbReference>